<keyword evidence="4 7" id="KW-1133">Transmembrane helix</keyword>
<evidence type="ECO:0000256" key="2">
    <source>
        <dbReference type="ARBA" id="ARBA00022448"/>
    </source>
</evidence>
<evidence type="ECO:0000256" key="1">
    <source>
        <dbReference type="ARBA" id="ARBA00004141"/>
    </source>
</evidence>
<accession>A0A3P6QT11</accession>
<sequence>MRANAARDPNEATRKKSIRAERDTQIGIPCTKSTDLDTRNHGSRSSSNTVDYLQLDADKILSAYGKFGRYQMVIHLILNSVHILYATNMMIMPFITEDPNPKRISVFRSTLLQFARSFRYNYSDVNHESLASEFNLVCDNYESVEHGASVFMLGGTIVAPIITQLSDVYGRRMTFLIPLYVAVVANIICAIAPTYTIFLVFRFVAGVAASVSTGFYNFIMLWSLRMKKVLVYMSYKMMRMHFVEKSLMSFDAQICKSSLSYTALKWFVKAALHYCYDVNFKDARHIKGSVRAKIQFLDSTLT</sequence>
<keyword evidence="5 7" id="KW-0472">Membrane</keyword>
<dbReference type="GO" id="GO:0005886">
    <property type="term" value="C:plasma membrane"/>
    <property type="evidence" value="ECO:0007669"/>
    <property type="project" value="TreeGrafter"/>
</dbReference>
<keyword evidence="2" id="KW-0813">Transport</keyword>
<feature type="transmembrane region" description="Helical" evidence="7">
    <location>
        <begin position="175"/>
        <end position="197"/>
    </location>
</feature>
<gene>
    <name evidence="8" type="ORF">CGOC_LOCUS229</name>
</gene>
<feature type="region of interest" description="Disordered" evidence="6">
    <location>
        <begin position="1"/>
        <end position="24"/>
    </location>
</feature>
<organism evidence="8 9">
    <name type="scientific">Cylicostephanus goldi</name>
    <name type="common">Nematode worm</name>
    <dbReference type="NCBI Taxonomy" id="71465"/>
    <lineage>
        <taxon>Eukaryota</taxon>
        <taxon>Metazoa</taxon>
        <taxon>Ecdysozoa</taxon>
        <taxon>Nematoda</taxon>
        <taxon>Chromadorea</taxon>
        <taxon>Rhabditida</taxon>
        <taxon>Rhabditina</taxon>
        <taxon>Rhabditomorpha</taxon>
        <taxon>Strongyloidea</taxon>
        <taxon>Strongylidae</taxon>
        <taxon>Cylicostephanus</taxon>
    </lineage>
</organism>
<feature type="transmembrane region" description="Helical" evidence="7">
    <location>
        <begin position="146"/>
        <end position="163"/>
    </location>
</feature>
<evidence type="ECO:0000256" key="3">
    <source>
        <dbReference type="ARBA" id="ARBA00022692"/>
    </source>
</evidence>
<feature type="region of interest" description="Disordered" evidence="6">
    <location>
        <begin position="29"/>
        <end position="48"/>
    </location>
</feature>
<dbReference type="GO" id="GO:0022857">
    <property type="term" value="F:transmembrane transporter activity"/>
    <property type="evidence" value="ECO:0007669"/>
    <property type="project" value="InterPro"/>
</dbReference>
<dbReference type="EMBL" id="UYRV01000304">
    <property type="protein sequence ID" value="VDK43785.1"/>
    <property type="molecule type" value="Genomic_DNA"/>
</dbReference>
<evidence type="ECO:0000313" key="9">
    <source>
        <dbReference type="Proteomes" id="UP000271889"/>
    </source>
</evidence>
<dbReference type="PANTHER" id="PTHR23502:SF132">
    <property type="entry name" value="POLYAMINE TRANSPORTER 2-RELATED"/>
    <property type="match status" value="1"/>
</dbReference>
<feature type="transmembrane region" description="Helical" evidence="7">
    <location>
        <begin position="203"/>
        <end position="224"/>
    </location>
</feature>
<reference evidence="8 9" key="1">
    <citation type="submission" date="2018-11" db="EMBL/GenBank/DDBJ databases">
        <authorList>
            <consortium name="Pathogen Informatics"/>
        </authorList>
    </citation>
    <scope>NUCLEOTIDE SEQUENCE [LARGE SCALE GENOMIC DNA]</scope>
</reference>
<dbReference type="OrthoDB" id="3936150at2759"/>
<dbReference type="Pfam" id="PF07690">
    <property type="entry name" value="MFS_1"/>
    <property type="match status" value="1"/>
</dbReference>
<protein>
    <recommendedName>
        <fullName evidence="10">Major facilitator superfamily (MFS) profile domain-containing protein</fullName>
    </recommendedName>
</protein>
<dbReference type="InterPro" id="IPR011701">
    <property type="entry name" value="MFS"/>
</dbReference>
<dbReference type="Gene3D" id="1.20.1250.20">
    <property type="entry name" value="MFS general substrate transporter like domains"/>
    <property type="match status" value="1"/>
</dbReference>
<dbReference type="Proteomes" id="UP000271889">
    <property type="component" value="Unassembled WGS sequence"/>
</dbReference>
<evidence type="ECO:0000313" key="8">
    <source>
        <dbReference type="EMBL" id="VDK43785.1"/>
    </source>
</evidence>
<name>A0A3P6QT11_CYLGO</name>
<evidence type="ECO:0000256" key="5">
    <source>
        <dbReference type="ARBA" id="ARBA00023136"/>
    </source>
</evidence>
<dbReference type="PANTHER" id="PTHR23502">
    <property type="entry name" value="MAJOR FACILITATOR SUPERFAMILY"/>
    <property type="match status" value="1"/>
</dbReference>
<keyword evidence="9" id="KW-1185">Reference proteome</keyword>
<dbReference type="InterPro" id="IPR036259">
    <property type="entry name" value="MFS_trans_sf"/>
</dbReference>
<feature type="transmembrane region" description="Helical" evidence="7">
    <location>
        <begin position="76"/>
        <end position="95"/>
    </location>
</feature>
<evidence type="ECO:0000256" key="6">
    <source>
        <dbReference type="SAM" id="MobiDB-lite"/>
    </source>
</evidence>
<keyword evidence="3 7" id="KW-0812">Transmembrane</keyword>
<dbReference type="AlphaFoldDB" id="A0A3P6QT11"/>
<dbReference type="SUPFAM" id="SSF103473">
    <property type="entry name" value="MFS general substrate transporter"/>
    <property type="match status" value="1"/>
</dbReference>
<comment type="subcellular location">
    <subcellularLocation>
        <location evidence="1">Membrane</location>
        <topology evidence="1">Multi-pass membrane protein</topology>
    </subcellularLocation>
</comment>
<evidence type="ECO:0000256" key="7">
    <source>
        <dbReference type="SAM" id="Phobius"/>
    </source>
</evidence>
<evidence type="ECO:0000256" key="4">
    <source>
        <dbReference type="ARBA" id="ARBA00022989"/>
    </source>
</evidence>
<feature type="compositionally biased region" description="Basic and acidic residues" evidence="6">
    <location>
        <begin position="8"/>
        <end position="24"/>
    </location>
</feature>
<proteinExistence type="predicted"/>
<evidence type="ECO:0008006" key="10">
    <source>
        <dbReference type="Google" id="ProtNLM"/>
    </source>
</evidence>